<evidence type="ECO:0008006" key="3">
    <source>
        <dbReference type="Google" id="ProtNLM"/>
    </source>
</evidence>
<accession>A0AB34Z6D3</accession>
<organism evidence="1 2">
    <name type="scientific">Borreliella afzelii</name>
    <name type="common">Borrelia afzelii</name>
    <dbReference type="NCBI Taxonomy" id="29518"/>
    <lineage>
        <taxon>Bacteria</taxon>
        <taxon>Pseudomonadati</taxon>
        <taxon>Spirochaetota</taxon>
        <taxon>Spirochaetia</taxon>
        <taxon>Spirochaetales</taxon>
        <taxon>Borreliaceae</taxon>
        <taxon>Borreliella</taxon>
    </lineage>
</organism>
<sequence length="171" mass="19999">MLEEEPSDQYGIPFNDFNWGPPNTEKISSNTDRSIKYRRHIYTILSSIDTKEFKEFANILKLAIILDMYNLFNDLGRSLDIVTNYLYSKKETLDKLDTSDLEKLKNSFEKILSIIQNVSEMSKQLLLDYKNDTNLIKTDINMLKSHVNTLHNQFKEQPTEVETLQQVILSI</sequence>
<dbReference type="Gene3D" id="1.10.3160.10">
    <property type="entry name" value="Bbcrasp-1"/>
    <property type="match status" value="1"/>
</dbReference>
<reference evidence="1 2" key="1">
    <citation type="submission" date="2020-08" db="EMBL/GenBank/DDBJ databases">
        <title>Genomic Encyclopedia of Type Strains, Phase IV (KMG-IV): sequencing the most valuable type-strain genomes for metagenomic binning, comparative biology and taxonomic classification.</title>
        <authorList>
            <person name="Goeker M."/>
        </authorList>
    </citation>
    <scope>NUCLEOTIDE SEQUENCE [LARGE SCALE GENOMIC DNA]</scope>
    <source>
        <strain evidence="1 2">DSM 10508</strain>
    </source>
</reference>
<dbReference type="RefSeq" id="WP_419253588.1">
    <property type="nucleotide sequence ID" value="NZ_CAXOVT010000005.1"/>
</dbReference>
<dbReference type="Proteomes" id="UP000529652">
    <property type="component" value="Unassembled WGS sequence"/>
</dbReference>
<comment type="caution">
    <text evidence="1">The sequence shown here is derived from an EMBL/GenBank/DDBJ whole genome shotgun (WGS) entry which is preliminary data.</text>
</comment>
<dbReference type="AlphaFoldDB" id="A0AB34Z6D3"/>
<proteinExistence type="predicted"/>
<dbReference type="InterPro" id="IPR008421">
    <property type="entry name" value="Borrelia_lipoprotein_PFam54/60"/>
</dbReference>
<name>A0AB34Z6D3_BORAF</name>
<dbReference type="Pfam" id="PF05714">
    <property type="entry name" value="PFam54_60"/>
    <property type="match status" value="1"/>
</dbReference>
<gene>
    <name evidence="1" type="ORF">HNP63_001078</name>
</gene>
<evidence type="ECO:0000313" key="2">
    <source>
        <dbReference type="Proteomes" id="UP000529652"/>
    </source>
</evidence>
<protein>
    <recommendedName>
        <fullName evidence="3">Virulent strain associated lipoprotein</fullName>
    </recommendedName>
</protein>
<evidence type="ECO:0000313" key="1">
    <source>
        <dbReference type="EMBL" id="MBB5141657.1"/>
    </source>
</evidence>
<dbReference type="EMBL" id="JACHGM010000007">
    <property type="protein sequence ID" value="MBB5141657.1"/>
    <property type="molecule type" value="Genomic_DNA"/>
</dbReference>